<feature type="region of interest" description="Disordered" evidence="1">
    <location>
        <begin position="399"/>
        <end position="422"/>
    </location>
</feature>
<evidence type="ECO:0000313" key="2">
    <source>
        <dbReference type="EMBL" id="KAJ7312843.1"/>
    </source>
</evidence>
<feature type="compositionally biased region" description="Basic and acidic residues" evidence="1">
    <location>
        <begin position="411"/>
        <end position="422"/>
    </location>
</feature>
<feature type="region of interest" description="Disordered" evidence="1">
    <location>
        <begin position="344"/>
        <end position="374"/>
    </location>
</feature>
<feature type="compositionally biased region" description="Polar residues" evidence="1">
    <location>
        <begin position="250"/>
        <end position="260"/>
    </location>
</feature>
<proteinExistence type="predicted"/>
<reference evidence="2" key="1">
    <citation type="submission" date="2023-03" db="EMBL/GenBank/DDBJ databases">
        <title>Massive genome expansion in bonnet fungi (Mycena s.s.) driven by repeated elements and novel gene families across ecological guilds.</title>
        <authorList>
            <consortium name="Lawrence Berkeley National Laboratory"/>
            <person name="Harder C.B."/>
            <person name="Miyauchi S."/>
            <person name="Viragh M."/>
            <person name="Kuo A."/>
            <person name="Thoen E."/>
            <person name="Andreopoulos B."/>
            <person name="Lu D."/>
            <person name="Skrede I."/>
            <person name="Drula E."/>
            <person name="Henrissat B."/>
            <person name="Morin E."/>
            <person name="Kohler A."/>
            <person name="Barry K."/>
            <person name="LaButti K."/>
            <person name="Morin E."/>
            <person name="Salamov A."/>
            <person name="Lipzen A."/>
            <person name="Mereny Z."/>
            <person name="Hegedus B."/>
            <person name="Baldrian P."/>
            <person name="Stursova M."/>
            <person name="Weitz H."/>
            <person name="Taylor A."/>
            <person name="Grigoriev I.V."/>
            <person name="Nagy L.G."/>
            <person name="Martin F."/>
            <person name="Kauserud H."/>
        </authorList>
    </citation>
    <scope>NUCLEOTIDE SEQUENCE</scope>
    <source>
        <strain evidence="2">CBHHK002</strain>
    </source>
</reference>
<gene>
    <name evidence="2" type="ORF">DFH08DRAFT_433935</name>
</gene>
<comment type="caution">
    <text evidence="2">The sequence shown here is derived from an EMBL/GenBank/DDBJ whole genome shotgun (WGS) entry which is preliminary data.</text>
</comment>
<sequence length="422" mass="45659">MTCAPPQVRCGACLAILRTRIPRPHLKNQERALATTFSSTAVRTAESYLFGCPRRLLFSTLPMPAPLERSIRLPAPLAARGTICSTTRARASRPTTWSRHRHARMFLPLDTAPMRIQARPAPPAACDAGLVAAAFLHTVVQQHTAVTLCACACRTPLRRLRRFLRAQRARQSVPTACAAFIASSRIYVRLQQVSLSPTMGAPGASITRHARPPAGAAPAAAAPYRPCRGYHLPARCHCVPASLSSTRRQLLSGTGSTIRSTAEVRTKRPSSAPTLATARNLDLQPTASTILRVQHTLQLSPHRPYPLHFPRPSSAPYRPSRLRRSLPIASAGCVCCGCGQTADQRHGGNALPAPPLAPGSRYLRPHDDGPVQGDSGREAALYVAPGDFRSHGRPCDWNVRDTSPPFRGPRLHSEHRGTQGMA</sequence>
<keyword evidence="3" id="KW-1185">Reference proteome</keyword>
<protein>
    <submittedName>
        <fullName evidence="2">Uncharacterized protein</fullName>
    </submittedName>
</protein>
<name>A0AAD7ECX1_9AGAR</name>
<dbReference type="EMBL" id="JARIHO010000069">
    <property type="protein sequence ID" value="KAJ7312843.1"/>
    <property type="molecule type" value="Genomic_DNA"/>
</dbReference>
<accession>A0AAD7ECX1</accession>
<evidence type="ECO:0000256" key="1">
    <source>
        <dbReference type="SAM" id="MobiDB-lite"/>
    </source>
</evidence>
<feature type="region of interest" description="Disordered" evidence="1">
    <location>
        <begin position="250"/>
        <end position="273"/>
    </location>
</feature>
<dbReference type="Proteomes" id="UP001218218">
    <property type="component" value="Unassembled WGS sequence"/>
</dbReference>
<dbReference type="AlphaFoldDB" id="A0AAD7ECX1"/>
<evidence type="ECO:0000313" key="3">
    <source>
        <dbReference type="Proteomes" id="UP001218218"/>
    </source>
</evidence>
<organism evidence="2 3">
    <name type="scientific">Mycena albidolilacea</name>
    <dbReference type="NCBI Taxonomy" id="1033008"/>
    <lineage>
        <taxon>Eukaryota</taxon>
        <taxon>Fungi</taxon>
        <taxon>Dikarya</taxon>
        <taxon>Basidiomycota</taxon>
        <taxon>Agaricomycotina</taxon>
        <taxon>Agaricomycetes</taxon>
        <taxon>Agaricomycetidae</taxon>
        <taxon>Agaricales</taxon>
        <taxon>Marasmiineae</taxon>
        <taxon>Mycenaceae</taxon>
        <taxon>Mycena</taxon>
    </lineage>
</organism>